<keyword evidence="1" id="KW-0732">Signal</keyword>
<proteinExistence type="predicted"/>
<organism evidence="2 3">
    <name type="scientific">Sphingomonas agrestis</name>
    <dbReference type="NCBI Taxonomy" id="3080540"/>
    <lineage>
        <taxon>Bacteria</taxon>
        <taxon>Pseudomonadati</taxon>
        <taxon>Pseudomonadota</taxon>
        <taxon>Alphaproteobacteria</taxon>
        <taxon>Sphingomonadales</taxon>
        <taxon>Sphingomonadaceae</taxon>
        <taxon>Sphingomonas</taxon>
    </lineage>
</organism>
<sequence length="150" mass="16182">MRRAVIAAALACWPAAHVAAQDAKWVSLYTDRDGETFYGPASVTRTGGRTRLKLRVVAKSDTPWSAIMHAEIDCKAQTMGMLSMAQYGAGPEPVRTRTVPAEQIERQPLFVGEDMAPIYRVACPRGAPLPAFKGPTITVVPPPSRPKPGP</sequence>
<accession>A0ABU3Y5K0</accession>
<keyword evidence="3" id="KW-1185">Reference proteome</keyword>
<protein>
    <submittedName>
        <fullName evidence="2">Uncharacterized protein</fullName>
    </submittedName>
</protein>
<feature type="chain" id="PRO_5045450883" evidence="1">
    <location>
        <begin position="20"/>
        <end position="150"/>
    </location>
</feature>
<feature type="signal peptide" evidence="1">
    <location>
        <begin position="1"/>
        <end position="19"/>
    </location>
</feature>
<evidence type="ECO:0000313" key="3">
    <source>
        <dbReference type="Proteomes" id="UP001273531"/>
    </source>
</evidence>
<evidence type="ECO:0000256" key="1">
    <source>
        <dbReference type="SAM" id="SignalP"/>
    </source>
</evidence>
<comment type="caution">
    <text evidence="2">The sequence shown here is derived from an EMBL/GenBank/DDBJ whole genome shotgun (WGS) entry which is preliminary data.</text>
</comment>
<name>A0ABU3Y5K0_9SPHN</name>
<dbReference type="Proteomes" id="UP001273531">
    <property type="component" value="Unassembled WGS sequence"/>
</dbReference>
<dbReference type="RefSeq" id="WP_317225848.1">
    <property type="nucleotide sequence ID" value="NZ_JAWJEJ010000001.1"/>
</dbReference>
<evidence type="ECO:0000313" key="2">
    <source>
        <dbReference type="EMBL" id="MDV3456673.1"/>
    </source>
</evidence>
<gene>
    <name evidence="2" type="ORF">RZN05_06725</name>
</gene>
<reference evidence="2 3" key="1">
    <citation type="submission" date="2023-10" db="EMBL/GenBank/DDBJ databases">
        <title>Sphingomonas sp. HF-S4 16S ribosomal RNA gene Genome sequencing and assembly.</title>
        <authorList>
            <person name="Lee H."/>
        </authorList>
    </citation>
    <scope>NUCLEOTIDE SEQUENCE [LARGE SCALE GENOMIC DNA]</scope>
    <source>
        <strain evidence="2 3">HF-S4</strain>
    </source>
</reference>
<dbReference type="EMBL" id="JAWJEJ010000001">
    <property type="protein sequence ID" value="MDV3456673.1"/>
    <property type="molecule type" value="Genomic_DNA"/>
</dbReference>